<evidence type="ECO:0000313" key="7">
    <source>
        <dbReference type="EMBL" id="CAG9332107.1"/>
    </source>
</evidence>
<dbReference type="PROSITE" id="PS00108">
    <property type="entry name" value="PROTEIN_KINASE_ST"/>
    <property type="match status" value="1"/>
</dbReference>
<keyword evidence="2" id="KW-0808">Transferase</keyword>
<dbReference type="InterPro" id="IPR000719">
    <property type="entry name" value="Prot_kinase_dom"/>
</dbReference>
<dbReference type="Proteomes" id="UP001162131">
    <property type="component" value="Unassembled WGS sequence"/>
</dbReference>
<dbReference type="PANTHER" id="PTHR45646:SF11">
    <property type="entry name" value="SERINE_THREONINE-PROTEIN KINASE DOA"/>
    <property type="match status" value="1"/>
</dbReference>
<dbReference type="Pfam" id="PF00069">
    <property type="entry name" value="Pkinase"/>
    <property type="match status" value="1"/>
</dbReference>
<accession>A0AAU9K2H7</accession>
<evidence type="ECO:0000256" key="2">
    <source>
        <dbReference type="ARBA" id="ARBA00022679"/>
    </source>
</evidence>
<dbReference type="PROSITE" id="PS50011">
    <property type="entry name" value="PROTEIN_KINASE_DOM"/>
    <property type="match status" value="1"/>
</dbReference>
<keyword evidence="3" id="KW-0547">Nucleotide-binding</keyword>
<keyword evidence="4" id="KW-0418">Kinase</keyword>
<gene>
    <name evidence="7" type="ORF">BSTOLATCC_MIC55562</name>
</gene>
<dbReference type="InterPro" id="IPR011009">
    <property type="entry name" value="Kinase-like_dom_sf"/>
</dbReference>
<dbReference type="Gene3D" id="1.10.510.10">
    <property type="entry name" value="Transferase(Phosphotransferase) domain 1"/>
    <property type="match status" value="1"/>
</dbReference>
<feature type="domain" description="Protein kinase" evidence="6">
    <location>
        <begin position="43"/>
        <end position="356"/>
    </location>
</feature>
<dbReference type="InterPro" id="IPR051175">
    <property type="entry name" value="CLK_kinases"/>
</dbReference>
<dbReference type="Gene3D" id="3.30.200.20">
    <property type="entry name" value="Phosphorylase Kinase, domain 1"/>
    <property type="match status" value="1"/>
</dbReference>
<protein>
    <recommendedName>
        <fullName evidence="6">Protein kinase domain-containing protein</fullName>
    </recommendedName>
</protein>
<sequence length="358" mass="41911">MRTDWERRTPAYFHSEKYKANTNSLSFSQEIPWEIGEVIRGKYRIGRILGEGTFGVVMEVIDEEDKSSKAAKVVRPDPIYINEAKIEAETLRKMCELDLKNSSHIVKILDAFLHQRRYCIIFEKLGKSLYSVLEKNHFKGFRIREIREFSRQLLEALNFLHSNGLTHTDLKPENILLVNDTLRYSRKHRAYQAVSTDIKLIDFGGATFEDDFHPTIISTCHYRAPEVLMQSEWSMSSDMWSLGCILFELYTGEMLFPTENERLHLAMMEKLFGRIPIKMVKNCGKNFKRYFDSRNQLIWPESSTSNEDIRLVEETVLIEDMIPDKHSEFKDFVLSMLKYNSELRPSPSQALRHCFIIG</sequence>
<dbReference type="InterPro" id="IPR008271">
    <property type="entry name" value="Ser/Thr_kinase_AS"/>
</dbReference>
<dbReference type="AlphaFoldDB" id="A0AAU9K2H7"/>
<evidence type="ECO:0000256" key="4">
    <source>
        <dbReference type="ARBA" id="ARBA00022777"/>
    </source>
</evidence>
<evidence type="ECO:0000256" key="1">
    <source>
        <dbReference type="ARBA" id="ARBA00022527"/>
    </source>
</evidence>
<keyword evidence="5" id="KW-0067">ATP-binding</keyword>
<evidence type="ECO:0000259" key="6">
    <source>
        <dbReference type="PROSITE" id="PS50011"/>
    </source>
</evidence>
<dbReference type="GO" id="GO:0005634">
    <property type="term" value="C:nucleus"/>
    <property type="evidence" value="ECO:0007669"/>
    <property type="project" value="TreeGrafter"/>
</dbReference>
<dbReference type="SMART" id="SM00220">
    <property type="entry name" value="S_TKc"/>
    <property type="match status" value="1"/>
</dbReference>
<comment type="caution">
    <text evidence="7">The sequence shown here is derived from an EMBL/GenBank/DDBJ whole genome shotgun (WGS) entry which is preliminary data.</text>
</comment>
<evidence type="ECO:0000256" key="3">
    <source>
        <dbReference type="ARBA" id="ARBA00022741"/>
    </source>
</evidence>
<reference evidence="7" key="1">
    <citation type="submission" date="2021-09" db="EMBL/GenBank/DDBJ databases">
        <authorList>
            <consortium name="AG Swart"/>
            <person name="Singh M."/>
            <person name="Singh A."/>
            <person name="Seah K."/>
            <person name="Emmerich C."/>
        </authorList>
    </citation>
    <scope>NUCLEOTIDE SEQUENCE</scope>
    <source>
        <strain evidence="7">ATCC30299</strain>
    </source>
</reference>
<dbReference type="SUPFAM" id="SSF56112">
    <property type="entry name" value="Protein kinase-like (PK-like)"/>
    <property type="match status" value="1"/>
</dbReference>
<evidence type="ECO:0000313" key="8">
    <source>
        <dbReference type="Proteomes" id="UP001162131"/>
    </source>
</evidence>
<proteinExistence type="predicted"/>
<dbReference type="EMBL" id="CAJZBQ010000054">
    <property type="protein sequence ID" value="CAG9332107.1"/>
    <property type="molecule type" value="Genomic_DNA"/>
</dbReference>
<keyword evidence="8" id="KW-1185">Reference proteome</keyword>
<keyword evidence="1" id="KW-0723">Serine/threonine-protein kinase</keyword>
<dbReference type="PANTHER" id="PTHR45646">
    <property type="entry name" value="SERINE/THREONINE-PROTEIN KINASE DOA-RELATED"/>
    <property type="match status" value="1"/>
</dbReference>
<dbReference type="GO" id="GO:0004674">
    <property type="term" value="F:protein serine/threonine kinase activity"/>
    <property type="evidence" value="ECO:0007669"/>
    <property type="project" value="UniProtKB-KW"/>
</dbReference>
<organism evidence="7 8">
    <name type="scientific">Blepharisma stoltei</name>
    <dbReference type="NCBI Taxonomy" id="1481888"/>
    <lineage>
        <taxon>Eukaryota</taxon>
        <taxon>Sar</taxon>
        <taxon>Alveolata</taxon>
        <taxon>Ciliophora</taxon>
        <taxon>Postciliodesmatophora</taxon>
        <taxon>Heterotrichea</taxon>
        <taxon>Heterotrichida</taxon>
        <taxon>Blepharismidae</taxon>
        <taxon>Blepharisma</taxon>
    </lineage>
</organism>
<dbReference type="GO" id="GO:0005524">
    <property type="term" value="F:ATP binding"/>
    <property type="evidence" value="ECO:0007669"/>
    <property type="project" value="UniProtKB-KW"/>
</dbReference>
<name>A0AAU9K2H7_9CILI</name>
<evidence type="ECO:0000256" key="5">
    <source>
        <dbReference type="ARBA" id="ARBA00022840"/>
    </source>
</evidence>